<sequence>MPTLIAANQLEIQQHQSALQNYQDQINQAYAAVNHFEQQRQHYQNAANYWNSQISTRGIVGWWWICWRGCIAYPVEGWIYNPQAEANRNEAQAAANMAAQYRDEANQQAQQLAASLPPYIGASQQRLAQLQQQLQSLMQQQQALQNP</sequence>
<organism evidence="2 3">
    <name type="scientific">Microseira wollei NIES-4236</name>
    <dbReference type="NCBI Taxonomy" id="2530354"/>
    <lineage>
        <taxon>Bacteria</taxon>
        <taxon>Bacillati</taxon>
        <taxon>Cyanobacteriota</taxon>
        <taxon>Cyanophyceae</taxon>
        <taxon>Oscillatoriophycideae</taxon>
        <taxon>Aerosakkonematales</taxon>
        <taxon>Aerosakkonemataceae</taxon>
        <taxon>Microseira</taxon>
    </lineage>
</organism>
<dbReference type="AlphaFoldDB" id="A0AAV3XN36"/>
<feature type="coiled-coil region" evidence="1">
    <location>
        <begin position="5"/>
        <end position="39"/>
    </location>
</feature>
<protein>
    <submittedName>
        <fullName evidence="2">Uncharacterized protein</fullName>
    </submittedName>
</protein>
<reference evidence="2" key="1">
    <citation type="submission" date="2019-10" db="EMBL/GenBank/DDBJ databases">
        <title>Draft genome sequece of Microseira wollei NIES-4236.</title>
        <authorList>
            <person name="Yamaguchi H."/>
            <person name="Suzuki S."/>
            <person name="Kawachi M."/>
        </authorList>
    </citation>
    <scope>NUCLEOTIDE SEQUENCE</scope>
    <source>
        <strain evidence="2">NIES-4236</strain>
    </source>
</reference>
<name>A0AAV3XN36_9CYAN</name>
<dbReference type="Proteomes" id="UP001050975">
    <property type="component" value="Unassembled WGS sequence"/>
</dbReference>
<keyword evidence="1" id="KW-0175">Coiled coil</keyword>
<comment type="caution">
    <text evidence="2">The sequence shown here is derived from an EMBL/GenBank/DDBJ whole genome shotgun (WGS) entry which is preliminary data.</text>
</comment>
<evidence type="ECO:0000256" key="1">
    <source>
        <dbReference type="SAM" id="Coils"/>
    </source>
</evidence>
<proteinExistence type="predicted"/>
<gene>
    <name evidence="2" type="ORF">MiSe_57890</name>
</gene>
<evidence type="ECO:0000313" key="3">
    <source>
        <dbReference type="Proteomes" id="UP001050975"/>
    </source>
</evidence>
<dbReference type="RefSeq" id="WP_226587205.1">
    <property type="nucleotide sequence ID" value="NZ_BLAY01000105.1"/>
</dbReference>
<feature type="coiled-coil region" evidence="1">
    <location>
        <begin position="84"/>
        <end position="147"/>
    </location>
</feature>
<keyword evidence="3" id="KW-1185">Reference proteome</keyword>
<evidence type="ECO:0000313" key="2">
    <source>
        <dbReference type="EMBL" id="GET40977.1"/>
    </source>
</evidence>
<accession>A0AAV3XN36</accession>
<dbReference type="EMBL" id="BLAY01000105">
    <property type="protein sequence ID" value="GET40977.1"/>
    <property type="molecule type" value="Genomic_DNA"/>
</dbReference>